<reference evidence="4 5" key="1">
    <citation type="journal article" date="2022" name="Microbiol. Resour. Announc.">
        <title>Complete Genome Sequence of the Hyperthermophilic and Acidophilic Archaeon Saccharolobus caldissimus Strain HS-3T.</title>
        <authorList>
            <person name="Sakai H.D."/>
            <person name="Kurosawa N."/>
        </authorList>
    </citation>
    <scope>NUCLEOTIDE SEQUENCE [LARGE SCALE GENOMIC DNA]</scope>
    <source>
        <strain evidence="4 5">JCM32116</strain>
    </source>
</reference>
<evidence type="ECO:0000313" key="5">
    <source>
        <dbReference type="Proteomes" id="UP001319921"/>
    </source>
</evidence>
<dbReference type="SUPFAM" id="SSF53756">
    <property type="entry name" value="UDP-Glycosyltransferase/glycogen phosphorylase"/>
    <property type="match status" value="1"/>
</dbReference>
<dbReference type="InterPro" id="IPR001296">
    <property type="entry name" value="Glyco_trans_1"/>
</dbReference>
<dbReference type="RefSeq" id="WP_229570550.1">
    <property type="nucleotide sequence ID" value="NZ_AP025226.1"/>
</dbReference>
<dbReference type="KEGG" id="scas:SACC_29730"/>
<evidence type="ECO:0000313" key="4">
    <source>
        <dbReference type="EMBL" id="BDB99956.1"/>
    </source>
</evidence>
<gene>
    <name evidence="4" type="ORF">SACC_29730</name>
</gene>
<feature type="domain" description="Glycosyltransferase subfamily 4-like N-terminal" evidence="3">
    <location>
        <begin position="17"/>
        <end position="164"/>
    </location>
</feature>
<proteinExistence type="predicted"/>
<dbReference type="Gene3D" id="3.40.50.2000">
    <property type="entry name" value="Glycogen Phosphorylase B"/>
    <property type="match status" value="2"/>
</dbReference>
<dbReference type="Proteomes" id="UP001319921">
    <property type="component" value="Chromosome"/>
</dbReference>
<keyword evidence="5" id="KW-1185">Reference proteome</keyword>
<dbReference type="InterPro" id="IPR028098">
    <property type="entry name" value="Glyco_trans_4-like_N"/>
</dbReference>
<evidence type="ECO:0000259" key="2">
    <source>
        <dbReference type="Pfam" id="PF00534"/>
    </source>
</evidence>
<dbReference type="GeneID" id="68867697"/>
<organism evidence="4 5">
    <name type="scientific">Saccharolobus caldissimus</name>
    <dbReference type="NCBI Taxonomy" id="1702097"/>
    <lineage>
        <taxon>Archaea</taxon>
        <taxon>Thermoproteota</taxon>
        <taxon>Thermoprotei</taxon>
        <taxon>Sulfolobales</taxon>
        <taxon>Sulfolobaceae</taxon>
        <taxon>Saccharolobus</taxon>
    </lineage>
</organism>
<dbReference type="CDD" id="cd03801">
    <property type="entry name" value="GT4_PimA-like"/>
    <property type="match status" value="1"/>
</dbReference>
<keyword evidence="1 4" id="KW-0808">Transferase</keyword>
<dbReference type="PANTHER" id="PTHR46401:SF2">
    <property type="entry name" value="GLYCOSYLTRANSFERASE WBBK-RELATED"/>
    <property type="match status" value="1"/>
</dbReference>
<dbReference type="EMBL" id="AP025226">
    <property type="protein sequence ID" value="BDB99956.1"/>
    <property type="molecule type" value="Genomic_DNA"/>
</dbReference>
<protein>
    <submittedName>
        <fullName evidence="4">Glycosyl transferase</fullName>
    </submittedName>
</protein>
<name>A0AAQ4CVX5_9CREN</name>
<sequence>MDLLIINHRDLKHPKAGGAEEVIYEVSKRLVKRGVNVTWFAERVNGLREEDEIEGIRVIRRGNPLSIHLYSIFEAKKHEIVIDSIAHAVPFYSYLVNPKTIGLVHHVHQEVVRYELNPFLAKTVSFLEKGLKNYGRIVAVSNTTRRDLIEKLGVNPSKIKVIYSGIDHEKYKPGKKSDQPTILWIGRLKNYKNPLDAIEIAKRVKAKLVMAGGGDLEALVKKKIAEVNGEYLGRVSEEKKIELYQSAWIVIVTSFIEGWSMVTLEANSCGTPVIGYDKGSLPEIIKNGVNGYIVKYKGIEEMSKIINDLINDEKRIKQLWMSSYEESLRYNWDKSADEYYEYLKQM</sequence>
<dbReference type="PANTHER" id="PTHR46401">
    <property type="entry name" value="GLYCOSYLTRANSFERASE WBBK-RELATED"/>
    <property type="match status" value="1"/>
</dbReference>
<dbReference type="AlphaFoldDB" id="A0AAQ4CVX5"/>
<accession>A0AAQ4CVX5</accession>
<evidence type="ECO:0000259" key="3">
    <source>
        <dbReference type="Pfam" id="PF13579"/>
    </source>
</evidence>
<dbReference type="GO" id="GO:0016757">
    <property type="term" value="F:glycosyltransferase activity"/>
    <property type="evidence" value="ECO:0007669"/>
    <property type="project" value="InterPro"/>
</dbReference>
<feature type="domain" description="Glycosyl transferase family 1" evidence="2">
    <location>
        <begin position="169"/>
        <end position="317"/>
    </location>
</feature>
<evidence type="ECO:0000256" key="1">
    <source>
        <dbReference type="ARBA" id="ARBA00022679"/>
    </source>
</evidence>
<dbReference type="Pfam" id="PF13579">
    <property type="entry name" value="Glyco_trans_4_4"/>
    <property type="match status" value="1"/>
</dbReference>
<dbReference type="Pfam" id="PF00534">
    <property type="entry name" value="Glycos_transf_1"/>
    <property type="match status" value="1"/>
</dbReference>